<evidence type="ECO:0000256" key="1">
    <source>
        <dbReference type="ARBA" id="ARBA00004418"/>
    </source>
</evidence>
<name>A0A1S7U9G3_9HYPH</name>
<proteinExistence type="predicted"/>
<evidence type="ECO:0000256" key="3">
    <source>
        <dbReference type="SAM" id="SignalP"/>
    </source>
</evidence>
<keyword evidence="6" id="KW-1185">Reference proteome</keyword>
<feature type="signal peptide" evidence="3">
    <location>
        <begin position="1"/>
        <end position="23"/>
    </location>
</feature>
<protein>
    <submittedName>
        <fullName evidence="5">Periplasmic component of amino acid ABC-type transporter/signal transduction system</fullName>
    </submittedName>
</protein>
<dbReference type="EMBL" id="FCNP01000049">
    <property type="protein sequence ID" value="CVI63536.1"/>
    <property type="molecule type" value="Genomic_DNA"/>
</dbReference>
<evidence type="ECO:0000313" key="5">
    <source>
        <dbReference type="EMBL" id="CVI63536.1"/>
    </source>
</evidence>
<keyword evidence="2 3" id="KW-0732">Signal</keyword>
<comment type="subcellular location">
    <subcellularLocation>
        <location evidence="1">Periplasm</location>
    </subcellularLocation>
</comment>
<sequence length="272" mass="29355">MMKLGIVGLTALAVVALPISANADQLDDIISSGTLRCAVTLDFPPMGFRDAKGDPAGFDVDTCKDLAKALGVKPEVIDVPFPDRIPAIVTNRADVAVASTSDTLERAKTIGLSIPYFSFTFAIVTRADSAVKGYDDLAGLKVGAVSGVFEAVKLEADIKAWNKGGSFRAYQNQNDVFLALQQGQIDATVVTNTVAASTVKDGKFGAMKVPADAPWAPDFVSIAALREEYGVLRYLDLFVHQQVRTGRYEELFKQWIGKDVTPPRLTLDKVYY</sequence>
<gene>
    <name evidence="5" type="ORF">AGR7A_pAt20270</name>
</gene>
<dbReference type="PANTHER" id="PTHR35936">
    <property type="entry name" value="MEMBRANE-BOUND LYTIC MUREIN TRANSGLYCOSYLASE F"/>
    <property type="match status" value="1"/>
</dbReference>
<comment type="caution">
    <text evidence="5">The sequence shown here is derived from an EMBL/GenBank/DDBJ whole genome shotgun (WGS) entry which is preliminary data.</text>
</comment>
<accession>A0A1S7U9G3</accession>
<dbReference type="Proteomes" id="UP000192140">
    <property type="component" value="Unassembled WGS sequence"/>
</dbReference>
<reference evidence="5" key="1">
    <citation type="submission" date="2016-01" db="EMBL/GenBank/DDBJ databases">
        <authorList>
            <person name="Regsiter A."/>
            <person name="william w."/>
        </authorList>
    </citation>
    <scope>NUCLEOTIDE SEQUENCE</scope>
    <source>
        <strain evidence="5">NCPPB 1641</strain>
    </source>
</reference>
<dbReference type="GO" id="GO:0042597">
    <property type="term" value="C:periplasmic space"/>
    <property type="evidence" value="ECO:0007669"/>
    <property type="project" value="UniProtKB-SubCell"/>
</dbReference>
<dbReference type="Pfam" id="PF00497">
    <property type="entry name" value="SBP_bac_3"/>
    <property type="match status" value="1"/>
</dbReference>
<evidence type="ECO:0000313" key="6">
    <source>
        <dbReference type="Proteomes" id="UP000192140"/>
    </source>
</evidence>
<dbReference type="Gene3D" id="3.40.190.10">
    <property type="entry name" value="Periplasmic binding protein-like II"/>
    <property type="match status" value="2"/>
</dbReference>
<evidence type="ECO:0000256" key="2">
    <source>
        <dbReference type="ARBA" id="ARBA00022729"/>
    </source>
</evidence>
<dbReference type="SMART" id="SM00062">
    <property type="entry name" value="PBPb"/>
    <property type="match status" value="1"/>
</dbReference>
<feature type="chain" id="PRO_5012436168" evidence="3">
    <location>
        <begin position="24"/>
        <end position="272"/>
    </location>
</feature>
<organism evidence="5 6">
    <name type="scientific">Agrobacterium deltaense NCPPB 1641</name>
    <dbReference type="NCBI Taxonomy" id="1183425"/>
    <lineage>
        <taxon>Bacteria</taxon>
        <taxon>Pseudomonadati</taxon>
        <taxon>Pseudomonadota</taxon>
        <taxon>Alphaproteobacteria</taxon>
        <taxon>Hyphomicrobiales</taxon>
        <taxon>Rhizobiaceae</taxon>
        <taxon>Rhizobium/Agrobacterium group</taxon>
        <taxon>Agrobacterium</taxon>
    </lineage>
</organism>
<dbReference type="PANTHER" id="PTHR35936:SF38">
    <property type="entry name" value="GLUTAMINE-BINDING PERIPLASMIC PROTEIN"/>
    <property type="match status" value="1"/>
</dbReference>
<evidence type="ECO:0000259" key="4">
    <source>
        <dbReference type="SMART" id="SM00062"/>
    </source>
</evidence>
<dbReference type="AlphaFoldDB" id="A0A1S7U9G3"/>
<dbReference type="SUPFAM" id="SSF53850">
    <property type="entry name" value="Periplasmic binding protein-like II"/>
    <property type="match status" value="1"/>
</dbReference>
<dbReference type="InterPro" id="IPR001638">
    <property type="entry name" value="Solute-binding_3/MltF_N"/>
</dbReference>
<feature type="domain" description="Solute-binding protein family 3/N-terminal" evidence="4">
    <location>
        <begin position="34"/>
        <end position="259"/>
    </location>
</feature>